<evidence type="ECO:0000313" key="2">
    <source>
        <dbReference type="Proteomes" id="UP000198916"/>
    </source>
</evidence>
<dbReference type="Proteomes" id="UP000198916">
    <property type="component" value="Unassembled WGS sequence"/>
</dbReference>
<protein>
    <submittedName>
        <fullName evidence="1">Uncharacterized protein</fullName>
    </submittedName>
</protein>
<sequence>MLALAATFVGFSAFKYVHRTNNHQTEKWFMYDGEGPINEPSSYQLGDGNGETEPDCGPAGLIRCAVFVESDGGSPELPDEDALATVGSSNIKTRTAG</sequence>
<organism evidence="1 2">
    <name type="scientific">Parapedobacter koreensis</name>
    <dbReference type="NCBI Taxonomy" id="332977"/>
    <lineage>
        <taxon>Bacteria</taxon>
        <taxon>Pseudomonadati</taxon>
        <taxon>Bacteroidota</taxon>
        <taxon>Sphingobacteriia</taxon>
        <taxon>Sphingobacteriales</taxon>
        <taxon>Sphingobacteriaceae</taxon>
        <taxon>Parapedobacter</taxon>
    </lineage>
</organism>
<proteinExistence type="predicted"/>
<gene>
    <name evidence="1" type="ORF">SAMN05421740_108225</name>
</gene>
<accession>A0A1H7SD61</accession>
<evidence type="ECO:0000313" key="1">
    <source>
        <dbReference type="EMBL" id="SEL70318.1"/>
    </source>
</evidence>
<keyword evidence="2" id="KW-1185">Reference proteome</keyword>
<reference evidence="2" key="1">
    <citation type="submission" date="2016-10" db="EMBL/GenBank/DDBJ databases">
        <authorList>
            <person name="Varghese N."/>
            <person name="Submissions S."/>
        </authorList>
    </citation>
    <scope>NUCLEOTIDE SEQUENCE [LARGE SCALE GENOMIC DNA]</scope>
    <source>
        <strain evidence="2">Jip14</strain>
    </source>
</reference>
<name>A0A1H7SD61_9SPHI</name>
<dbReference type="AlphaFoldDB" id="A0A1H7SD61"/>
<dbReference type="EMBL" id="FNZR01000008">
    <property type="protein sequence ID" value="SEL70318.1"/>
    <property type="molecule type" value="Genomic_DNA"/>
</dbReference>